<reference evidence="6 7" key="1">
    <citation type="submission" date="2019-03" db="EMBL/GenBank/DDBJ databases">
        <title>Genomic Encyclopedia of Type Strains, Phase IV (KMG-IV): sequencing the most valuable type-strain genomes for metagenomic binning, comparative biology and taxonomic classification.</title>
        <authorList>
            <person name="Goeker M."/>
        </authorList>
    </citation>
    <scope>NUCLEOTIDE SEQUENCE [LARGE SCALE GENOMIC DNA]</scope>
    <source>
        <strain evidence="6 7">DSM 28679</strain>
    </source>
</reference>
<sequence length="305" mass="34267">MYIDPEITFRKIEIFLAFMEHKTLTGAAEALGISTVSVHKALRSLENALSCPLFKKEGRLLLPLHSATVFADKCRDIQKNMHQAVRLARDAAGFSSERFKLGSIYSLTVRIVPALIMGLKLRRSNLNIDLNLGSNSDLLFQLRSMELDAILISTDYIPHRSDLEIYNIFTDEIYLAVANDSPYAQHETIDLRKLKQDSFITLTEGFATYQDGMRIFEAAGFKPNISMQVNDIFTLLSMVSSGMGCALLPGRIASVYQNQIRLIRLSIPAVSEQNIGLVFLKTKEHDPNLLSMLAECRMYAKKSQP</sequence>
<gene>
    <name evidence="6" type="ORF">DFQ45_102156</name>
</gene>
<evidence type="ECO:0000259" key="5">
    <source>
        <dbReference type="PROSITE" id="PS50931"/>
    </source>
</evidence>
<dbReference type="Pfam" id="PF03466">
    <property type="entry name" value="LysR_substrate"/>
    <property type="match status" value="1"/>
</dbReference>
<dbReference type="PANTHER" id="PTHR30346">
    <property type="entry name" value="TRANSCRIPTIONAL DUAL REGULATOR HCAR-RELATED"/>
    <property type="match status" value="1"/>
</dbReference>
<feature type="domain" description="HTH lysR-type" evidence="5">
    <location>
        <begin position="7"/>
        <end position="64"/>
    </location>
</feature>
<comment type="similarity">
    <text evidence="1">Belongs to the LysR transcriptional regulatory family.</text>
</comment>
<evidence type="ECO:0000313" key="6">
    <source>
        <dbReference type="EMBL" id="TDQ39462.1"/>
    </source>
</evidence>
<dbReference type="PROSITE" id="PS50931">
    <property type="entry name" value="HTH_LYSR"/>
    <property type="match status" value="1"/>
</dbReference>
<proteinExistence type="inferred from homology"/>
<keyword evidence="3" id="KW-0238">DNA-binding</keyword>
<dbReference type="SUPFAM" id="SSF53850">
    <property type="entry name" value="Periplasmic binding protein-like II"/>
    <property type="match status" value="1"/>
</dbReference>
<evidence type="ECO:0000256" key="3">
    <source>
        <dbReference type="ARBA" id="ARBA00023125"/>
    </source>
</evidence>
<evidence type="ECO:0000256" key="4">
    <source>
        <dbReference type="ARBA" id="ARBA00023163"/>
    </source>
</evidence>
<dbReference type="GO" id="GO:0032993">
    <property type="term" value="C:protein-DNA complex"/>
    <property type="evidence" value="ECO:0007669"/>
    <property type="project" value="TreeGrafter"/>
</dbReference>
<name>A0A4R6U295_9GAMM</name>
<dbReference type="OrthoDB" id="6085485at2"/>
<dbReference type="InterPro" id="IPR036388">
    <property type="entry name" value="WH-like_DNA-bd_sf"/>
</dbReference>
<dbReference type="InterPro" id="IPR005119">
    <property type="entry name" value="LysR_subst-bd"/>
</dbReference>
<dbReference type="RefSeq" id="WP_133539612.1">
    <property type="nucleotide sequence ID" value="NZ_SNYK01000002.1"/>
</dbReference>
<dbReference type="Pfam" id="PF00126">
    <property type="entry name" value="HTH_1"/>
    <property type="match status" value="1"/>
</dbReference>
<evidence type="ECO:0000256" key="1">
    <source>
        <dbReference type="ARBA" id="ARBA00009437"/>
    </source>
</evidence>
<dbReference type="AlphaFoldDB" id="A0A4R6U295"/>
<dbReference type="EMBL" id="SNYK01000002">
    <property type="protein sequence ID" value="TDQ39462.1"/>
    <property type="molecule type" value="Genomic_DNA"/>
</dbReference>
<evidence type="ECO:0000313" key="7">
    <source>
        <dbReference type="Proteomes" id="UP000294575"/>
    </source>
</evidence>
<dbReference type="GO" id="GO:0003677">
    <property type="term" value="F:DNA binding"/>
    <property type="evidence" value="ECO:0007669"/>
    <property type="project" value="UniProtKB-KW"/>
</dbReference>
<dbReference type="GO" id="GO:0003700">
    <property type="term" value="F:DNA-binding transcription factor activity"/>
    <property type="evidence" value="ECO:0007669"/>
    <property type="project" value="InterPro"/>
</dbReference>
<dbReference type="PANTHER" id="PTHR30346:SF0">
    <property type="entry name" value="HCA OPERON TRANSCRIPTIONAL ACTIVATOR HCAR"/>
    <property type="match status" value="1"/>
</dbReference>
<keyword evidence="2" id="KW-0805">Transcription regulation</keyword>
<organism evidence="6 7">
    <name type="scientific">Thiopseudomonas denitrificans</name>
    <dbReference type="NCBI Taxonomy" id="1501432"/>
    <lineage>
        <taxon>Bacteria</taxon>
        <taxon>Pseudomonadati</taxon>
        <taxon>Pseudomonadota</taxon>
        <taxon>Gammaproteobacteria</taxon>
        <taxon>Pseudomonadales</taxon>
        <taxon>Pseudomonadaceae</taxon>
        <taxon>Thiopseudomonas</taxon>
    </lineage>
</organism>
<dbReference type="Gene3D" id="1.10.10.10">
    <property type="entry name" value="Winged helix-like DNA-binding domain superfamily/Winged helix DNA-binding domain"/>
    <property type="match status" value="1"/>
</dbReference>
<dbReference type="SUPFAM" id="SSF46785">
    <property type="entry name" value="Winged helix' DNA-binding domain"/>
    <property type="match status" value="1"/>
</dbReference>
<keyword evidence="4" id="KW-0804">Transcription</keyword>
<protein>
    <submittedName>
        <fullName evidence="6">LysR family transcriptional regulator</fullName>
    </submittedName>
</protein>
<dbReference type="InterPro" id="IPR036390">
    <property type="entry name" value="WH_DNA-bd_sf"/>
</dbReference>
<dbReference type="Gene3D" id="3.40.190.290">
    <property type="match status" value="1"/>
</dbReference>
<dbReference type="InterPro" id="IPR000847">
    <property type="entry name" value="LysR_HTH_N"/>
</dbReference>
<evidence type="ECO:0000256" key="2">
    <source>
        <dbReference type="ARBA" id="ARBA00023015"/>
    </source>
</evidence>
<dbReference type="Proteomes" id="UP000294575">
    <property type="component" value="Unassembled WGS sequence"/>
</dbReference>
<accession>A0A4R6U295</accession>
<comment type="caution">
    <text evidence="6">The sequence shown here is derived from an EMBL/GenBank/DDBJ whole genome shotgun (WGS) entry which is preliminary data.</text>
</comment>
<keyword evidence="7" id="KW-1185">Reference proteome</keyword>